<evidence type="ECO:0000259" key="16">
    <source>
        <dbReference type="PROSITE" id="PS50886"/>
    </source>
</evidence>
<evidence type="ECO:0000256" key="4">
    <source>
        <dbReference type="ARBA" id="ARBA00022490"/>
    </source>
</evidence>
<evidence type="ECO:0000313" key="18">
    <source>
        <dbReference type="Proteomes" id="UP000076078"/>
    </source>
</evidence>
<comment type="catalytic activity">
    <reaction evidence="13">
        <text>tRNA(Met) + L-methionine + ATP = L-methionyl-tRNA(Met) + AMP + diphosphate</text>
        <dbReference type="Rhea" id="RHEA:13481"/>
        <dbReference type="Rhea" id="RHEA-COMP:9667"/>
        <dbReference type="Rhea" id="RHEA-COMP:9698"/>
        <dbReference type="ChEBI" id="CHEBI:30616"/>
        <dbReference type="ChEBI" id="CHEBI:33019"/>
        <dbReference type="ChEBI" id="CHEBI:57844"/>
        <dbReference type="ChEBI" id="CHEBI:78442"/>
        <dbReference type="ChEBI" id="CHEBI:78530"/>
        <dbReference type="ChEBI" id="CHEBI:456215"/>
        <dbReference type="EC" id="6.1.1.10"/>
    </reaction>
</comment>
<dbReference type="InterPro" id="IPR001412">
    <property type="entry name" value="aa-tRNA-synth_I_CS"/>
</dbReference>
<evidence type="ECO:0000256" key="15">
    <source>
        <dbReference type="RuleBase" id="RU363039"/>
    </source>
</evidence>
<keyword evidence="7 15" id="KW-0547">Nucleotide-binding</keyword>
<dbReference type="EMBL" id="LODT01000035">
    <property type="protein sequence ID" value="KYQ90893.1"/>
    <property type="molecule type" value="Genomic_DNA"/>
</dbReference>
<dbReference type="AlphaFoldDB" id="A0A151ZAD9"/>
<dbReference type="Pfam" id="PF19303">
    <property type="entry name" value="Anticodon_3"/>
    <property type="match status" value="1"/>
</dbReference>
<dbReference type="OMA" id="HLNTTEY"/>
<proteinExistence type="inferred from homology"/>
<dbReference type="Proteomes" id="UP000076078">
    <property type="component" value="Unassembled WGS sequence"/>
</dbReference>
<evidence type="ECO:0000256" key="10">
    <source>
        <dbReference type="ARBA" id="ARBA00022917"/>
    </source>
</evidence>
<name>A0A151ZAD9_TIELA</name>
<dbReference type="InterPro" id="IPR002547">
    <property type="entry name" value="tRNA-bd_dom"/>
</dbReference>
<dbReference type="InterPro" id="IPR014758">
    <property type="entry name" value="Met-tRNA_synth"/>
</dbReference>
<dbReference type="InParanoid" id="A0A151ZAD9"/>
<dbReference type="InterPro" id="IPR012340">
    <property type="entry name" value="NA-bd_OB-fold"/>
</dbReference>
<protein>
    <recommendedName>
        <fullName evidence="3">methionine--tRNA ligase</fullName>
        <ecNumber evidence="3">6.1.1.10</ecNumber>
    </recommendedName>
    <alternativeName>
        <fullName evidence="12">Methionyl-tRNA synthetase</fullName>
    </alternativeName>
</protein>
<dbReference type="NCBIfam" id="TIGR00398">
    <property type="entry name" value="metG"/>
    <property type="match status" value="1"/>
</dbReference>
<dbReference type="Gene3D" id="2.40.50.140">
    <property type="entry name" value="Nucleic acid-binding proteins"/>
    <property type="match status" value="1"/>
</dbReference>
<gene>
    <name evidence="17" type="ORF">DLAC_07764</name>
</gene>
<dbReference type="OrthoDB" id="5844513at2759"/>
<accession>A0A151ZAD9</accession>
<comment type="similarity">
    <text evidence="2 15">Belongs to the class-I aminoacyl-tRNA synthetase family.</text>
</comment>
<dbReference type="SUPFAM" id="SSF57770">
    <property type="entry name" value="Methionyl-tRNA synthetase (MetRS), Zn-domain"/>
    <property type="match status" value="1"/>
</dbReference>
<evidence type="ECO:0000256" key="9">
    <source>
        <dbReference type="ARBA" id="ARBA00022884"/>
    </source>
</evidence>
<dbReference type="EC" id="6.1.1.10" evidence="3"/>
<dbReference type="Pfam" id="PF01588">
    <property type="entry name" value="tRNA_bind"/>
    <property type="match status" value="1"/>
</dbReference>
<keyword evidence="10 15" id="KW-0648">Protein biosynthesis</keyword>
<dbReference type="PROSITE" id="PS50886">
    <property type="entry name" value="TRBD"/>
    <property type="match status" value="1"/>
</dbReference>
<keyword evidence="9 14" id="KW-0694">RNA-binding</keyword>
<dbReference type="PANTHER" id="PTHR45765">
    <property type="entry name" value="METHIONINE--TRNA LIGASE"/>
    <property type="match status" value="1"/>
</dbReference>
<keyword evidence="6 15" id="KW-0436">Ligase</keyword>
<dbReference type="GO" id="GO:0006431">
    <property type="term" value="P:methionyl-tRNA aminoacylation"/>
    <property type="evidence" value="ECO:0007669"/>
    <property type="project" value="InterPro"/>
</dbReference>
<dbReference type="CDD" id="cd00814">
    <property type="entry name" value="MetRS_core"/>
    <property type="match status" value="1"/>
</dbReference>
<evidence type="ECO:0000313" key="17">
    <source>
        <dbReference type="EMBL" id="KYQ90893.1"/>
    </source>
</evidence>
<dbReference type="Gene3D" id="1.10.730.10">
    <property type="entry name" value="Isoleucyl-tRNA Synthetase, Domain 1"/>
    <property type="match status" value="1"/>
</dbReference>
<dbReference type="InterPro" id="IPR014729">
    <property type="entry name" value="Rossmann-like_a/b/a_fold"/>
</dbReference>
<dbReference type="NCBIfam" id="NF001100">
    <property type="entry name" value="PRK00133.1"/>
    <property type="match status" value="1"/>
</dbReference>
<dbReference type="FunCoup" id="A0A151ZAD9">
    <property type="interactions" value="836"/>
</dbReference>
<evidence type="ECO:0000256" key="11">
    <source>
        <dbReference type="ARBA" id="ARBA00023146"/>
    </source>
</evidence>
<dbReference type="CDD" id="cd07957">
    <property type="entry name" value="Anticodon_Ia_Met"/>
    <property type="match status" value="1"/>
</dbReference>
<dbReference type="STRING" id="361077.A0A151ZAD9"/>
<dbReference type="InterPro" id="IPR015413">
    <property type="entry name" value="Methionyl/Leucyl_tRNA_Synth"/>
</dbReference>
<comment type="caution">
    <text evidence="17">The sequence shown here is derived from an EMBL/GenBank/DDBJ whole genome shotgun (WGS) entry which is preliminary data.</text>
</comment>
<dbReference type="InterPro" id="IPR009080">
    <property type="entry name" value="tRNAsynth_Ia_anticodon-bd"/>
</dbReference>
<dbReference type="Gene3D" id="2.20.28.20">
    <property type="entry name" value="Methionyl-tRNA synthetase, Zn-domain"/>
    <property type="match status" value="1"/>
</dbReference>
<dbReference type="InterPro" id="IPR023458">
    <property type="entry name" value="Met-tRNA_ligase_1"/>
</dbReference>
<comment type="subcellular location">
    <subcellularLocation>
        <location evidence="1">Cytoplasm</location>
    </subcellularLocation>
</comment>
<dbReference type="CDD" id="cd02153">
    <property type="entry name" value="tRNA_bindingDomain"/>
    <property type="match status" value="1"/>
</dbReference>
<dbReference type="Gene3D" id="3.40.50.620">
    <property type="entry name" value="HUPs"/>
    <property type="match status" value="1"/>
</dbReference>
<dbReference type="GO" id="GO:0004825">
    <property type="term" value="F:methionine-tRNA ligase activity"/>
    <property type="evidence" value="ECO:0007669"/>
    <property type="project" value="UniProtKB-EC"/>
</dbReference>
<evidence type="ECO:0000256" key="2">
    <source>
        <dbReference type="ARBA" id="ARBA00005594"/>
    </source>
</evidence>
<dbReference type="SUPFAM" id="SSF50249">
    <property type="entry name" value="Nucleic acid-binding proteins"/>
    <property type="match status" value="1"/>
</dbReference>
<dbReference type="GO" id="GO:0005829">
    <property type="term" value="C:cytosol"/>
    <property type="evidence" value="ECO:0007669"/>
    <property type="project" value="TreeGrafter"/>
</dbReference>
<evidence type="ECO:0000256" key="6">
    <source>
        <dbReference type="ARBA" id="ARBA00022598"/>
    </source>
</evidence>
<reference evidence="17 18" key="1">
    <citation type="submission" date="2015-12" db="EMBL/GenBank/DDBJ databases">
        <title>Dictyostelia acquired genes for synthesis and detection of signals that induce cell-type specialization by lateral gene transfer from prokaryotes.</title>
        <authorList>
            <person name="Gloeckner G."/>
            <person name="Schaap P."/>
        </authorList>
    </citation>
    <scope>NUCLEOTIDE SEQUENCE [LARGE SCALE GENOMIC DNA]</scope>
    <source>
        <strain evidence="17 18">TK</strain>
    </source>
</reference>
<sequence>MSSPKVGEVILPKPGQKNLLITSALPYVNNVPHLGNIIGCVLSGDVYARYARLRGYNCIYICGTDEYGTATETKALQMKCTPQEICDKYHKIHAEIYEWFNIGFDKFGRTSTQSQTEIAQDIFNKCHKNGYTQSQEMEQLFCDHCKMFLADRFVEGTCPNCQYPDSRGDQCDKCSKLLNPEELLNPRCSICRNTPHLKSTKHIFLDLPQLQERVNTFVDTNSAKGAWSDNSIHITNTWVKGELKPRCITRDLKWGTPVPLEEYKDKVFYVWFDAPIGYLSITKEYTPEWEKWWKNPEQVELVQFMGKDNVPFHTVIFPASLIGTHDNYTMLKTLSTTEFLNYETGKFSKSRNTGIFGDGAKSTGIPADVFRFYLLSNRPEQSDSIFSWDDFNAKNNELLNNYGNLINRVLKYIDNKYNRVLPAIGVITEGDEQFIKEINKLLFDYFENMEAIKIKEGLKIAMSISARCNAYMQTNKAWDYPVTDPRSGTILNILINCIKMLATIFEPFTPLLSNQIHQQLAVDPTPFSTVFEFLIKPGHEISNNITPLIQRIDGNNLKEYRQRFSGVGPEFPIDCKIAQVKQVDNHPTAENLYLLQLDIGNGVTKTSVAGLKGSYPDPSELKDKKLAVVLNLKPSKFKGVLSEAMVVVADDGAGNVSVLSPPQDEISNVQVGSTIAGKGMTIQPKASIDYQKEFLHYELKLENSKVFYKNTELLIAQKVSLTTSRSTPINAKLK</sequence>
<dbReference type="GO" id="GO:0017101">
    <property type="term" value="C:aminoacyl-tRNA synthetase multienzyme complex"/>
    <property type="evidence" value="ECO:0007669"/>
    <property type="project" value="TreeGrafter"/>
</dbReference>
<keyword evidence="8 15" id="KW-0067">ATP-binding</keyword>
<dbReference type="InterPro" id="IPR033911">
    <property type="entry name" value="MetRS_core"/>
</dbReference>
<evidence type="ECO:0000256" key="3">
    <source>
        <dbReference type="ARBA" id="ARBA00012838"/>
    </source>
</evidence>
<dbReference type="PANTHER" id="PTHR45765:SF1">
    <property type="entry name" value="METHIONINE--TRNA LIGASE, CYTOPLASMIC"/>
    <property type="match status" value="1"/>
</dbReference>
<evidence type="ECO:0000256" key="7">
    <source>
        <dbReference type="ARBA" id="ARBA00022741"/>
    </source>
</evidence>
<feature type="domain" description="TRNA-binding" evidence="16">
    <location>
        <begin position="569"/>
        <end position="676"/>
    </location>
</feature>
<evidence type="ECO:0000256" key="12">
    <source>
        <dbReference type="ARBA" id="ARBA00030904"/>
    </source>
</evidence>
<evidence type="ECO:0000256" key="14">
    <source>
        <dbReference type="PROSITE-ProRule" id="PRU00209"/>
    </source>
</evidence>
<organism evidence="17 18">
    <name type="scientific">Tieghemostelium lacteum</name>
    <name type="common">Slime mold</name>
    <name type="synonym">Dictyostelium lacteum</name>
    <dbReference type="NCBI Taxonomy" id="361077"/>
    <lineage>
        <taxon>Eukaryota</taxon>
        <taxon>Amoebozoa</taxon>
        <taxon>Evosea</taxon>
        <taxon>Eumycetozoa</taxon>
        <taxon>Dictyostelia</taxon>
        <taxon>Dictyosteliales</taxon>
        <taxon>Raperosteliaceae</taxon>
        <taxon>Tieghemostelium</taxon>
    </lineage>
</organism>
<dbReference type="SUPFAM" id="SSF47323">
    <property type="entry name" value="Anticodon-binding domain of a subclass of class I aminoacyl-tRNA synthetases"/>
    <property type="match status" value="1"/>
</dbReference>
<evidence type="ECO:0000256" key="5">
    <source>
        <dbReference type="ARBA" id="ARBA00022555"/>
    </source>
</evidence>
<dbReference type="GO" id="GO:0000049">
    <property type="term" value="F:tRNA binding"/>
    <property type="evidence" value="ECO:0007669"/>
    <property type="project" value="UniProtKB-UniRule"/>
</dbReference>
<dbReference type="PRINTS" id="PR01041">
    <property type="entry name" value="TRNASYNTHMET"/>
</dbReference>
<dbReference type="GO" id="GO:0005524">
    <property type="term" value="F:ATP binding"/>
    <property type="evidence" value="ECO:0007669"/>
    <property type="project" value="UniProtKB-KW"/>
</dbReference>
<keyword evidence="4" id="KW-0963">Cytoplasm</keyword>
<dbReference type="PROSITE" id="PS00178">
    <property type="entry name" value="AA_TRNA_LIGASE_I"/>
    <property type="match status" value="1"/>
</dbReference>
<dbReference type="SUPFAM" id="SSF52374">
    <property type="entry name" value="Nucleotidylyl transferase"/>
    <property type="match status" value="1"/>
</dbReference>
<evidence type="ECO:0000256" key="13">
    <source>
        <dbReference type="ARBA" id="ARBA00047364"/>
    </source>
</evidence>
<keyword evidence="18" id="KW-1185">Reference proteome</keyword>
<dbReference type="Pfam" id="PF09334">
    <property type="entry name" value="tRNA-synt_1g"/>
    <property type="match status" value="1"/>
</dbReference>
<keyword evidence="5 14" id="KW-0820">tRNA-binding</keyword>
<evidence type="ECO:0000256" key="8">
    <source>
        <dbReference type="ARBA" id="ARBA00022840"/>
    </source>
</evidence>
<dbReference type="InterPro" id="IPR041872">
    <property type="entry name" value="Anticodon_Met"/>
</dbReference>
<keyword evidence="11 15" id="KW-0030">Aminoacyl-tRNA synthetase</keyword>
<dbReference type="FunFam" id="2.20.28.20:FF:000001">
    <property type="entry name" value="Methionine--tRNA ligase"/>
    <property type="match status" value="1"/>
</dbReference>
<evidence type="ECO:0000256" key="1">
    <source>
        <dbReference type="ARBA" id="ARBA00004496"/>
    </source>
</evidence>
<dbReference type="InterPro" id="IPR029038">
    <property type="entry name" value="MetRS_Zn"/>
</dbReference>